<reference evidence="3 4" key="1">
    <citation type="submission" date="2019-06" db="EMBL/GenBank/DDBJ databases">
        <title>Draft genome sequence of Miniimonas arenae KCTC 19750T isolated from sea sand.</title>
        <authorList>
            <person name="Park S.-J."/>
        </authorList>
    </citation>
    <scope>NUCLEOTIDE SEQUENCE [LARGE SCALE GENOMIC DNA]</scope>
    <source>
        <strain evidence="3 4">KCTC 19750</strain>
    </source>
</reference>
<sequence>MTATPEPAPQPAERDAVPGAQQATPAPQAPSAVEHSCEHCSGAGHGETATPGDRAAEHIALARRRLVPRLVLGVLGLLASLVLAQRHDIAIGTTTLVFLAAGVAWLVAAWGGLLLGALLTRRGVRVQLALGQVIAAALAPLTALVLALPLARGTGRAVLDGDASLSTLLPAIVAAASGWFLAASIGELVRVLALGREVHEQDDRGLLARAEAGRLTLPAIQRAEVLALGLAVVYGVIVAAIAVLPWLVLVLVPLTAAGAAYLGLRPAAAEAQRSTAAGTAAR</sequence>
<gene>
    <name evidence="3" type="ORF">FH969_11970</name>
</gene>
<organism evidence="3 4">
    <name type="scientific">Miniimonas arenae</name>
    <dbReference type="NCBI Taxonomy" id="676201"/>
    <lineage>
        <taxon>Bacteria</taxon>
        <taxon>Bacillati</taxon>
        <taxon>Actinomycetota</taxon>
        <taxon>Actinomycetes</taxon>
        <taxon>Micrococcales</taxon>
        <taxon>Beutenbergiaceae</taxon>
        <taxon>Miniimonas</taxon>
    </lineage>
</organism>
<feature type="transmembrane region" description="Helical" evidence="2">
    <location>
        <begin position="66"/>
        <end position="84"/>
    </location>
</feature>
<proteinExistence type="predicted"/>
<evidence type="ECO:0000313" key="4">
    <source>
        <dbReference type="Proteomes" id="UP000313849"/>
    </source>
</evidence>
<evidence type="ECO:0000256" key="2">
    <source>
        <dbReference type="SAM" id="Phobius"/>
    </source>
</evidence>
<protein>
    <submittedName>
        <fullName evidence="3">Uncharacterized protein</fullName>
    </submittedName>
</protein>
<feature type="transmembrane region" description="Helical" evidence="2">
    <location>
        <begin position="126"/>
        <end position="148"/>
    </location>
</feature>
<keyword evidence="2" id="KW-0472">Membrane</keyword>
<dbReference type="EMBL" id="VENP01000051">
    <property type="protein sequence ID" value="TNU73339.1"/>
    <property type="molecule type" value="Genomic_DNA"/>
</dbReference>
<dbReference type="RefSeq" id="WP_108719558.1">
    <property type="nucleotide sequence ID" value="NZ_VENP01000051.1"/>
</dbReference>
<feature type="compositionally biased region" description="Pro residues" evidence="1">
    <location>
        <begin position="1"/>
        <end position="10"/>
    </location>
</feature>
<feature type="region of interest" description="Disordered" evidence="1">
    <location>
        <begin position="1"/>
        <end position="51"/>
    </location>
</feature>
<feature type="transmembrane region" description="Helical" evidence="2">
    <location>
        <begin position="168"/>
        <end position="194"/>
    </location>
</feature>
<dbReference type="Proteomes" id="UP000313849">
    <property type="component" value="Unassembled WGS sequence"/>
</dbReference>
<feature type="compositionally biased region" description="Low complexity" evidence="1">
    <location>
        <begin position="17"/>
        <end position="32"/>
    </location>
</feature>
<feature type="transmembrane region" description="Helical" evidence="2">
    <location>
        <begin position="96"/>
        <end position="119"/>
    </location>
</feature>
<evidence type="ECO:0000313" key="3">
    <source>
        <dbReference type="EMBL" id="TNU73339.1"/>
    </source>
</evidence>
<keyword evidence="2" id="KW-1133">Transmembrane helix</keyword>
<name>A0A5C5B9Y9_9MICO</name>
<comment type="caution">
    <text evidence="3">The sequence shown here is derived from an EMBL/GenBank/DDBJ whole genome shotgun (WGS) entry which is preliminary data.</text>
</comment>
<dbReference type="AlphaFoldDB" id="A0A5C5B9Y9"/>
<evidence type="ECO:0000256" key="1">
    <source>
        <dbReference type="SAM" id="MobiDB-lite"/>
    </source>
</evidence>
<keyword evidence="4" id="KW-1185">Reference proteome</keyword>
<accession>A0A5C5B9Y9</accession>
<keyword evidence="2" id="KW-0812">Transmembrane</keyword>